<evidence type="ECO:0000256" key="5">
    <source>
        <dbReference type="PIRSR" id="PIRSR604294-1"/>
    </source>
</evidence>
<evidence type="ECO:0000256" key="2">
    <source>
        <dbReference type="ARBA" id="ARBA00022723"/>
    </source>
</evidence>
<feature type="binding site" evidence="5">
    <location>
        <position position="588"/>
    </location>
    <ligand>
        <name>Fe cation</name>
        <dbReference type="ChEBI" id="CHEBI:24875"/>
        <note>catalytic</note>
    </ligand>
</feature>
<reference evidence="8" key="2">
    <citation type="submission" date="2019-10" db="EMBL/GenBank/DDBJ databases">
        <title>A de novo genome assembly of a pear dwarfing rootstock.</title>
        <authorList>
            <person name="Wang F."/>
            <person name="Wang J."/>
            <person name="Li S."/>
            <person name="Zhang Y."/>
            <person name="Fang M."/>
            <person name="Ma L."/>
            <person name="Zhao Y."/>
            <person name="Jiang S."/>
        </authorList>
    </citation>
    <scope>NUCLEOTIDE SEQUENCE [LARGE SCALE GENOMIC DNA]</scope>
</reference>
<feature type="region of interest" description="Disordered" evidence="6">
    <location>
        <begin position="40"/>
        <end position="75"/>
    </location>
</feature>
<comment type="similarity">
    <text evidence="1">Belongs to the carotenoid oxygenase family.</text>
</comment>
<dbReference type="PANTHER" id="PTHR10543:SF101">
    <property type="entry name" value="9-CIS-EPOXYCAROTENOID DIOXYGENASE NCED6, CHLOROPLASTIC"/>
    <property type="match status" value="1"/>
</dbReference>
<reference evidence="7 8" key="3">
    <citation type="submission" date="2019-11" db="EMBL/GenBank/DDBJ databases">
        <title>A de novo genome assembly of a pear dwarfing rootstock.</title>
        <authorList>
            <person name="Wang F."/>
            <person name="Wang J."/>
            <person name="Li S."/>
            <person name="Zhang Y."/>
            <person name="Fang M."/>
            <person name="Ma L."/>
            <person name="Zhao Y."/>
            <person name="Jiang S."/>
        </authorList>
    </citation>
    <scope>NUCLEOTIDE SEQUENCE [LARGE SCALE GENOMIC DNA]</scope>
    <source>
        <strain evidence="7">S2</strain>
        <tissue evidence="7">Leaf</tissue>
    </source>
</reference>
<dbReference type="GO" id="GO:0046872">
    <property type="term" value="F:metal ion binding"/>
    <property type="evidence" value="ECO:0007669"/>
    <property type="project" value="UniProtKB-KW"/>
</dbReference>
<evidence type="ECO:0000256" key="1">
    <source>
        <dbReference type="ARBA" id="ARBA00006787"/>
    </source>
</evidence>
<feature type="binding site" evidence="5">
    <location>
        <position position="341"/>
    </location>
    <ligand>
        <name>Fe cation</name>
        <dbReference type="ChEBI" id="CHEBI:24875"/>
        <note>catalytic</note>
    </ligand>
</feature>
<keyword evidence="2 5" id="KW-0479">Metal-binding</keyword>
<name>A0A5N5HD57_9ROSA</name>
<comment type="caution">
    <text evidence="7">The sequence shown here is derived from an EMBL/GenBank/DDBJ whole genome shotgun (WGS) entry which is preliminary data.</text>
</comment>
<evidence type="ECO:0000256" key="3">
    <source>
        <dbReference type="ARBA" id="ARBA00022964"/>
    </source>
</evidence>
<protein>
    <submittedName>
        <fullName evidence="7">9-cis-epoxycarotenoid dioxygenase NCED6</fullName>
    </submittedName>
</protein>
<feature type="compositionally biased region" description="Pro residues" evidence="6">
    <location>
        <begin position="52"/>
        <end position="62"/>
    </location>
</feature>
<evidence type="ECO:0000313" key="7">
    <source>
        <dbReference type="EMBL" id="KAB2625805.1"/>
    </source>
</evidence>
<dbReference type="OrthoDB" id="1069523at2759"/>
<proteinExistence type="inferred from homology"/>
<gene>
    <name evidence="7" type="ORF">D8674_017465</name>
</gene>
<dbReference type="GO" id="GO:0016121">
    <property type="term" value="P:carotene catabolic process"/>
    <property type="evidence" value="ECO:0007669"/>
    <property type="project" value="TreeGrafter"/>
</dbReference>
<dbReference type="EMBL" id="SMOL01000160">
    <property type="protein sequence ID" value="KAB2625805.1"/>
    <property type="molecule type" value="Genomic_DNA"/>
</dbReference>
<keyword evidence="3 7" id="KW-0560">Oxidoreductase</keyword>
<reference evidence="7 8" key="1">
    <citation type="submission" date="2019-09" db="EMBL/GenBank/DDBJ databases">
        <authorList>
            <person name="Ou C."/>
        </authorList>
    </citation>
    <scope>NUCLEOTIDE SEQUENCE [LARGE SCALE GENOMIC DNA]</scope>
    <source>
        <strain evidence="7">S2</strain>
        <tissue evidence="7">Leaf</tissue>
    </source>
</reference>
<evidence type="ECO:0000256" key="6">
    <source>
        <dbReference type="SAM" id="MobiDB-lite"/>
    </source>
</evidence>
<dbReference type="InterPro" id="IPR004294">
    <property type="entry name" value="Carotenoid_Oase"/>
</dbReference>
<sequence>MHALHFTTTTSPPSPALLQNATQTYTATTQITCKILINPSKKTLTHKTQKPPRQPLPPPNTKPLPQVNPAKPNISLPHLNPFQKLAASLLDAVETSLIVPQEKKHALPKNIDPAVQISGNFAPVQECPVHHGLEVVGQIPDCLRGVYVRNGANPMFPPSGGHHLFDGDGMIHALTLGSSNRASYSCRYTRTSRLEQEAMLGRSIFPKPIGELHGHSGLARLGMFMARAAIGLVDSSRGTGVANAGLVYFNGRLLAMSEDDLPYSVKIKGDGDLETIGRFDFNGGLNRPMIAHPKVDPLTGELHALSYDVVKKPHLKYFRFSTCGIKSRDVDITLDQPTMVHDFAITQNYVVIPDQQVVFKLSKMIKGGGPVIYDRSKTSRFGILPKGHVDESGICWIDVPDCFCFHLCNSWEEISDAGDPTVVVIGSCMDPPDSIFNEQGNNPIRAELTEIRMNLRTRESTRRVLVPSLNLEVGQVNKQVVGQKSKYVYMAIAEPWPRCSGIAKVDLETGSVSKYMYGSGRFGGEPLYVPRQRNGSMAHHGEDDDEGFIMGFVRDEVEESSELVILEASSMKQVALVRLPARVPYGFHGTFVSEQDLKLQA</sequence>
<keyword evidence="3 7" id="KW-0223">Dioxygenase</keyword>
<dbReference type="PANTHER" id="PTHR10543">
    <property type="entry name" value="BETA-CAROTENE DIOXYGENASE"/>
    <property type="match status" value="1"/>
</dbReference>
<keyword evidence="4 5" id="KW-0408">Iron</keyword>
<dbReference type="Proteomes" id="UP000327157">
    <property type="component" value="Chromosome 16"/>
</dbReference>
<dbReference type="GO" id="GO:0010436">
    <property type="term" value="F:carotenoid dioxygenase activity"/>
    <property type="evidence" value="ECO:0007669"/>
    <property type="project" value="TreeGrafter"/>
</dbReference>
<organism evidence="7 8">
    <name type="scientific">Pyrus ussuriensis x Pyrus communis</name>
    <dbReference type="NCBI Taxonomy" id="2448454"/>
    <lineage>
        <taxon>Eukaryota</taxon>
        <taxon>Viridiplantae</taxon>
        <taxon>Streptophyta</taxon>
        <taxon>Embryophyta</taxon>
        <taxon>Tracheophyta</taxon>
        <taxon>Spermatophyta</taxon>
        <taxon>Magnoliopsida</taxon>
        <taxon>eudicotyledons</taxon>
        <taxon>Gunneridae</taxon>
        <taxon>Pentapetalae</taxon>
        <taxon>rosids</taxon>
        <taxon>fabids</taxon>
        <taxon>Rosales</taxon>
        <taxon>Rosaceae</taxon>
        <taxon>Amygdaloideae</taxon>
        <taxon>Maleae</taxon>
        <taxon>Pyrus</taxon>
    </lineage>
</organism>
<evidence type="ECO:0000256" key="4">
    <source>
        <dbReference type="ARBA" id="ARBA00023004"/>
    </source>
</evidence>
<feature type="binding site" evidence="5">
    <location>
        <position position="292"/>
    </location>
    <ligand>
        <name>Fe cation</name>
        <dbReference type="ChEBI" id="CHEBI:24875"/>
        <note>catalytic</note>
    </ligand>
</feature>
<accession>A0A5N5HD57</accession>
<feature type="binding site" evidence="5">
    <location>
        <position position="406"/>
    </location>
    <ligand>
        <name>Fe cation</name>
        <dbReference type="ChEBI" id="CHEBI:24875"/>
        <note>catalytic</note>
    </ligand>
</feature>
<keyword evidence="8" id="KW-1185">Reference proteome</keyword>
<comment type="cofactor">
    <cofactor evidence="5">
        <name>Fe(2+)</name>
        <dbReference type="ChEBI" id="CHEBI:29033"/>
    </cofactor>
    <text evidence="5">Binds 1 Fe(2+) ion per subunit.</text>
</comment>
<dbReference type="GO" id="GO:0009570">
    <property type="term" value="C:chloroplast stroma"/>
    <property type="evidence" value="ECO:0007669"/>
    <property type="project" value="TreeGrafter"/>
</dbReference>
<dbReference type="Pfam" id="PF03055">
    <property type="entry name" value="RPE65"/>
    <property type="match status" value="1"/>
</dbReference>
<dbReference type="AlphaFoldDB" id="A0A5N5HD57"/>
<evidence type="ECO:0000313" key="8">
    <source>
        <dbReference type="Proteomes" id="UP000327157"/>
    </source>
</evidence>